<evidence type="ECO:0000313" key="2">
    <source>
        <dbReference type="EMBL" id="KAL3667844.1"/>
    </source>
</evidence>
<reference evidence="2 3" key="1">
    <citation type="submission" date="2024-09" db="EMBL/GenBank/DDBJ databases">
        <title>Genome sequencing and assembly of Phytophthora oleae, isolate VK10A, causative agent of rot of olive drupes.</title>
        <authorList>
            <person name="Conti Taguali S."/>
            <person name="Riolo M."/>
            <person name="La Spada F."/>
            <person name="Cacciola S.O."/>
            <person name="Dionisio G."/>
        </authorList>
    </citation>
    <scope>NUCLEOTIDE SEQUENCE [LARGE SCALE GENOMIC DNA]</scope>
    <source>
        <strain evidence="2 3">VK10A</strain>
    </source>
</reference>
<keyword evidence="3" id="KW-1185">Reference proteome</keyword>
<organism evidence="2 3">
    <name type="scientific">Phytophthora oleae</name>
    <dbReference type="NCBI Taxonomy" id="2107226"/>
    <lineage>
        <taxon>Eukaryota</taxon>
        <taxon>Sar</taxon>
        <taxon>Stramenopiles</taxon>
        <taxon>Oomycota</taxon>
        <taxon>Peronosporomycetes</taxon>
        <taxon>Peronosporales</taxon>
        <taxon>Peronosporaceae</taxon>
        <taxon>Phytophthora</taxon>
    </lineage>
</organism>
<accession>A0ABD3FNG1</accession>
<gene>
    <name evidence="2" type="ORF">V7S43_007394</name>
</gene>
<name>A0ABD3FNG1_9STRA</name>
<feature type="compositionally biased region" description="Acidic residues" evidence="1">
    <location>
        <begin position="68"/>
        <end position="80"/>
    </location>
</feature>
<evidence type="ECO:0000256" key="1">
    <source>
        <dbReference type="SAM" id="MobiDB-lite"/>
    </source>
</evidence>
<feature type="compositionally biased region" description="Basic and acidic residues" evidence="1">
    <location>
        <begin position="12"/>
        <end position="27"/>
    </location>
</feature>
<feature type="region of interest" description="Disordered" evidence="1">
    <location>
        <begin position="1"/>
        <end position="33"/>
    </location>
</feature>
<comment type="caution">
    <text evidence="2">The sequence shown here is derived from an EMBL/GenBank/DDBJ whole genome shotgun (WGS) entry which is preliminary data.</text>
</comment>
<evidence type="ECO:0008006" key="4">
    <source>
        <dbReference type="Google" id="ProtNLM"/>
    </source>
</evidence>
<protein>
    <recommendedName>
        <fullName evidence="4">PiggyBac transposable element-derived protein domain-containing protein</fullName>
    </recommendedName>
</protein>
<evidence type="ECO:0000313" key="3">
    <source>
        <dbReference type="Proteomes" id="UP001632037"/>
    </source>
</evidence>
<dbReference type="EMBL" id="JBIMZQ010000013">
    <property type="protein sequence ID" value="KAL3667844.1"/>
    <property type="molecule type" value="Genomic_DNA"/>
</dbReference>
<feature type="region of interest" description="Disordered" evidence="1">
    <location>
        <begin position="48"/>
        <end position="85"/>
    </location>
</feature>
<feature type="compositionally biased region" description="Basic residues" evidence="1">
    <location>
        <begin position="1"/>
        <end position="11"/>
    </location>
</feature>
<dbReference type="AlphaFoldDB" id="A0ABD3FNG1"/>
<sequence length="177" mass="20314">MGKQGKKKQGRRVQEKQQEKRVDADRRARLRPHQHVDYVAATLGFAKDDLNDDDYVDDPLASTHDVAQEDEDMASLEEEDPRVLDNDTKTIDQEVEAQNEIAPGNDEKCDGDTADDGAEVHANVSANIAYWRKVCRRPNFNLRRHNETQWKQRSRSSSTGTIMFYTRNINVLLTMLL</sequence>
<proteinExistence type="predicted"/>
<dbReference type="Proteomes" id="UP001632037">
    <property type="component" value="Unassembled WGS sequence"/>
</dbReference>